<dbReference type="OrthoDB" id="6369905at2759"/>
<dbReference type="FunFam" id="3.30.830.10:FF:000039">
    <property type="entry name" value="Ubiquinol-cytochrome c reductase core subunit 2"/>
    <property type="match status" value="1"/>
</dbReference>
<evidence type="ECO:0000259" key="11">
    <source>
        <dbReference type="Pfam" id="PF00675"/>
    </source>
</evidence>
<evidence type="ECO:0000256" key="8">
    <source>
        <dbReference type="ARBA" id="ARBA00023136"/>
    </source>
</evidence>
<dbReference type="GO" id="GO:0046872">
    <property type="term" value="F:metal ion binding"/>
    <property type="evidence" value="ECO:0007669"/>
    <property type="project" value="InterPro"/>
</dbReference>
<dbReference type="FunFam" id="3.30.830.10:FF:000021">
    <property type="entry name" value="Cytochrome b-c1 complex subunit 2"/>
    <property type="match status" value="1"/>
</dbReference>
<dbReference type="PANTHER" id="PTHR11851">
    <property type="entry name" value="METALLOPROTEASE"/>
    <property type="match status" value="1"/>
</dbReference>
<sequence>MLAAARSSSVRLAAAAGSRTASVATGSNVARRAFTTTTADSIQVAAVDDGAPVTTVTFALKAGPRYESAPGVAHALKNSFFKSTEKRSALALIREVELYGGVLSSSLSKEHLLLTAEFLRGDEDFFIPLLGEAIAQANFRRHEFSEEVTPQLAAEYEHSIGNPLVLGFDQLTQTAFRHRGVGASLFASPIHPVSHAQTVAFARSAIAKNNLVVLGSGIDSGKLANLASKSLATLSGAASVTKSDSAYKGGEQRVAFAAPHGSEGTSASLAHFFLGFEGAATGAKPELAVLRAHLGGETSVKWSSGLSPLAQLSAKDATVKASAFNLTFSDTGIFGAYVSAPPARLGAAVKSVASAIKEAASKISSEDLKKAIAKAKYDAASAFESRAGSHEAVAGALLESGKAVTLEDAFKALEGVSASSVSSAAEKALKSKPTTVAVGDVNVLPYADEVL</sequence>
<evidence type="ECO:0000256" key="7">
    <source>
        <dbReference type="ARBA" id="ARBA00023128"/>
    </source>
</evidence>
<evidence type="ECO:0000256" key="10">
    <source>
        <dbReference type="ARBA" id="ARBA00040751"/>
    </source>
</evidence>
<evidence type="ECO:0000256" key="2">
    <source>
        <dbReference type="ARBA" id="ARBA00022448"/>
    </source>
</evidence>
<keyword evidence="14" id="KW-1185">Reference proteome</keyword>
<dbReference type="Pfam" id="PF05193">
    <property type="entry name" value="Peptidase_M16_C"/>
    <property type="match status" value="1"/>
</dbReference>
<dbReference type="Gene3D" id="3.30.830.10">
    <property type="entry name" value="Metalloenzyme, LuxS/M16 peptidase-like"/>
    <property type="match status" value="2"/>
</dbReference>
<keyword evidence="3" id="KW-0679">Respiratory chain</keyword>
<feature type="domain" description="Peptidase M16 C-terminal" evidence="12">
    <location>
        <begin position="197"/>
        <end position="373"/>
    </location>
</feature>
<comment type="caution">
    <text evidence="13">The sequence shown here is derived from an EMBL/GenBank/DDBJ whole genome shotgun (WGS) entry which is preliminary data.</text>
</comment>
<keyword evidence="2" id="KW-0813">Transport</keyword>
<keyword evidence="5" id="KW-0809">Transit peptide</keyword>
<comment type="similarity">
    <text evidence="9">Belongs to the peptidase M16 family. UQCRC2/QCR2 subfamily.</text>
</comment>
<dbReference type="Proteomes" id="UP000077521">
    <property type="component" value="Unassembled WGS sequence"/>
</dbReference>
<keyword evidence="7" id="KW-0496">Mitochondrion</keyword>
<comment type="subcellular location">
    <subcellularLocation>
        <location evidence="1">Mitochondrion inner membrane</location>
        <topology evidence="1">Peripheral membrane protein</topology>
        <orientation evidence="1">Matrix side</orientation>
    </subcellularLocation>
</comment>
<keyword evidence="8" id="KW-0472">Membrane</keyword>
<dbReference type="SUPFAM" id="SSF63411">
    <property type="entry name" value="LuxS/MPP-like metallohydrolase"/>
    <property type="match status" value="2"/>
</dbReference>
<evidence type="ECO:0000313" key="13">
    <source>
        <dbReference type="EMBL" id="KAE8260931.1"/>
    </source>
</evidence>
<dbReference type="InterPro" id="IPR050361">
    <property type="entry name" value="MPP/UQCRC_Complex"/>
</dbReference>
<evidence type="ECO:0000256" key="6">
    <source>
        <dbReference type="ARBA" id="ARBA00022982"/>
    </source>
</evidence>
<dbReference type="PANTHER" id="PTHR11851:SF209">
    <property type="entry name" value="CYTOCHROME B-C1 COMPLEX SUBUNIT 2, MITOCHONDRIAL"/>
    <property type="match status" value="1"/>
</dbReference>
<dbReference type="GO" id="GO:0005743">
    <property type="term" value="C:mitochondrial inner membrane"/>
    <property type="evidence" value="ECO:0007669"/>
    <property type="project" value="UniProtKB-SubCell"/>
</dbReference>
<dbReference type="EMBL" id="LWDF02000001">
    <property type="protein sequence ID" value="KAE8260931.1"/>
    <property type="molecule type" value="Genomic_DNA"/>
</dbReference>
<accession>A0A177TXE4</accession>
<reference evidence="13" key="2">
    <citation type="journal article" date="2019" name="IMA Fungus">
        <title>Genome sequencing and comparison of five Tilletia species to identify candidate genes for the detection of regulated species infecting wheat.</title>
        <authorList>
            <person name="Nguyen H.D.T."/>
            <person name="Sultana T."/>
            <person name="Kesanakurti P."/>
            <person name="Hambleton S."/>
        </authorList>
    </citation>
    <scope>NUCLEOTIDE SEQUENCE</scope>
    <source>
        <strain evidence="13">DAOMC 236416</strain>
    </source>
</reference>
<evidence type="ECO:0000313" key="14">
    <source>
        <dbReference type="Proteomes" id="UP000077521"/>
    </source>
</evidence>
<feature type="domain" description="Peptidase M16 N-terminal" evidence="11">
    <location>
        <begin position="44"/>
        <end position="186"/>
    </location>
</feature>
<name>A0A177TXE4_9BASI</name>
<evidence type="ECO:0000256" key="9">
    <source>
        <dbReference type="ARBA" id="ARBA00038146"/>
    </source>
</evidence>
<keyword evidence="6" id="KW-0249">Electron transport</keyword>
<evidence type="ECO:0000259" key="12">
    <source>
        <dbReference type="Pfam" id="PF05193"/>
    </source>
</evidence>
<protein>
    <recommendedName>
        <fullName evidence="10">Cytochrome b-c1 complex subunit 2, mitochondrial</fullName>
    </recommendedName>
</protein>
<reference evidence="13" key="1">
    <citation type="submission" date="2016-04" db="EMBL/GenBank/DDBJ databases">
        <authorList>
            <person name="Nguyen H.D."/>
            <person name="Samba Siva P."/>
            <person name="Cullis J."/>
            <person name="Levesque C.A."/>
            <person name="Hambleton S."/>
        </authorList>
    </citation>
    <scope>NUCLEOTIDE SEQUENCE</scope>
    <source>
        <strain evidence="13">DAOMC 236416</strain>
    </source>
</reference>
<evidence type="ECO:0000256" key="1">
    <source>
        <dbReference type="ARBA" id="ARBA00004443"/>
    </source>
</evidence>
<keyword evidence="4" id="KW-0999">Mitochondrion inner membrane</keyword>
<dbReference type="InterPro" id="IPR007863">
    <property type="entry name" value="Peptidase_M16_C"/>
</dbReference>
<evidence type="ECO:0000256" key="4">
    <source>
        <dbReference type="ARBA" id="ARBA00022792"/>
    </source>
</evidence>
<dbReference type="InterPro" id="IPR011249">
    <property type="entry name" value="Metalloenz_LuxS/M16"/>
</dbReference>
<gene>
    <name evidence="13" type="ORF">A4X13_0g54</name>
</gene>
<dbReference type="AlphaFoldDB" id="A0A177TXE4"/>
<evidence type="ECO:0000256" key="3">
    <source>
        <dbReference type="ARBA" id="ARBA00022660"/>
    </source>
</evidence>
<evidence type="ECO:0000256" key="5">
    <source>
        <dbReference type="ARBA" id="ARBA00022946"/>
    </source>
</evidence>
<dbReference type="InterPro" id="IPR011765">
    <property type="entry name" value="Pept_M16_N"/>
</dbReference>
<organism evidence="13 14">
    <name type="scientific">Tilletia indica</name>
    <dbReference type="NCBI Taxonomy" id="43049"/>
    <lineage>
        <taxon>Eukaryota</taxon>
        <taxon>Fungi</taxon>
        <taxon>Dikarya</taxon>
        <taxon>Basidiomycota</taxon>
        <taxon>Ustilaginomycotina</taxon>
        <taxon>Exobasidiomycetes</taxon>
        <taxon>Tilletiales</taxon>
        <taxon>Tilletiaceae</taxon>
        <taxon>Tilletia</taxon>
    </lineage>
</organism>
<proteinExistence type="inferred from homology"/>
<dbReference type="Pfam" id="PF00675">
    <property type="entry name" value="Peptidase_M16"/>
    <property type="match status" value="1"/>
</dbReference>